<accession>A0A844Y8M7</accession>
<organism evidence="5 6">
    <name type="scientific">Qipengyuania pelagi</name>
    <dbReference type="NCBI Taxonomy" id="994320"/>
    <lineage>
        <taxon>Bacteria</taxon>
        <taxon>Pseudomonadati</taxon>
        <taxon>Pseudomonadota</taxon>
        <taxon>Alphaproteobacteria</taxon>
        <taxon>Sphingomonadales</taxon>
        <taxon>Erythrobacteraceae</taxon>
        <taxon>Qipengyuania</taxon>
    </lineage>
</organism>
<dbReference type="EMBL" id="WTYD01000001">
    <property type="protein sequence ID" value="MXO53342.1"/>
    <property type="molecule type" value="Genomic_DNA"/>
</dbReference>
<dbReference type="Gene3D" id="1.10.287.950">
    <property type="entry name" value="Methyl-accepting chemotaxis protein"/>
    <property type="match status" value="1"/>
</dbReference>
<evidence type="ECO:0000256" key="3">
    <source>
        <dbReference type="SAM" id="Coils"/>
    </source>
</evidence>
<proteinExistence type="predicted"/>
<dbReference type="PROSITE" id="PS50111">
    <property type="entry name" value="CHEMOTAXIS_TRANSDUC_2"/>
    <property type="match status" value="1"/>
</dbReference>
<evidence type="ECO:0000259" key="4">
    <source>
        <dbReference type="PROSITE" id="PS50111"/>
    </source>
</evidence>
<dbReference type="PANTHER" id="PTHR32089:SF112">
    <property type="entry name" value="LYSOZYME-LIKE PROTEIN-RELATED"/>
    <property type="match status" value="1"/>
</dbReference>
<protein>
    <submittedName>
        <fullName evidence="5">Chemotaxis protein</fullName>
    </submittedName>
</protein>
<dbReference type="RefSeq" id="WP_160660214.1">
    <property type="nucleotide sequence ID" value="NZ_WTYD01000001.1"/>
</dbReference>
<dbReference type="GO" id="GO:0007165">
    <property type="term" value="P:signal transduction"/>
    <property type="evidence" value="ECO:0007669"/>
    <property type="project" value="UniProtKB-KW"/>
</dbReference>
<name>A0A844Y8M7_9SPHN</name>
<dbReference type="PANTHER" id="PTHR32089">
    <property type="entry name" value="METHYL-ACCEPTING CHEMOTAXIS PROTEIN MCPB"/>
    <property type="match status" value="1"/>
</dbReference>
<comment type="caution">
    <text evidence="5">The sequence shown here is derived from an EMBL/GenBank/DDBJ whole genome shotgun (WGS) entry which is preliminary data.</text>
</comment>
<dbReference type="Proteomes" id="UP000430272">
    <property type="component" value="Unassembled WGS sequence"/>
</dbReference>
<dbReference type="SUPFAM" id="SSF58104">
    <property type="entry name" value="Methyl-accepting chemotaxis protein (MCP) signaling domain"/>
    <property type="match status" value="1"/>
</dbReference>
<evidence type="ECO:0000313" key="5">
    <source>
        <dbReference type="EMBL" id="MXO53342.1"/>
    </source>
</evidence>
<evidence type="ECO:0000313" key="6">
    <source>
        <dbReference type="Proteomes" id="UP000430272"/>
    </source>
</evidence>
<dbReference type="AlphaFoldDB" id="A0A844Y8M7"/>
<sequence length="486" mass="52828">MDMKPLDVRAAKALDLIPESCGKVTVGCSEVAGIVQAVIDSSARLRDEHAELQDTVRELERDQRRVSEASDEARILSARAIDRLGQGASQIEGSLAQISGLLDLVETLATHVTGFAAAMEQVQRCSQDIEQIAETTNILALNATIEAMRAGDAGRTFAVVANEVKSLAAETRKATDEISSVIGTLGSEAATVIERIEIGAKASSEAKTSVSNFEKMLGNVVSLVRDVDSQNDQIAKANGMMTAGVARVQTVFDQFDRAASDNESKLQSAHAQIEDLELVASEMFDRIVKADLSPQDALMVEKAKERAAQVTRIAQDALASGAVTMRDLFDTDYRPIEGSNPPRFRTALMDWAHENWRPVLDESAGLPGVLAAACTDMNGYLPTHLTKHSQAPTGNLTHDTTFCRNGRKIFDPIDQKAKVCPDDFMMAVYRQEGDGKTFRVTRNVYVPIEIEGRRWGNFELAYMIEDESRASAGSGPALPYFISSTR</sequence>
<keyword evidence="3" id="KW-0175">Coiled coil</keyword>
<feature type="coiled-coil region" evidence="3">
    <location>
        <begin position="42"/>
        <end position="79"/>
    </location>
</feature>
<dbReference type="InterPro" id="IPR004089">
    <property type="entry name" value="MCPsignal_dom"/>
</dbReference>
<feature type="domain" description="Methyl-accepting transducer" evidence="4">
    <location>
        <begin position="20"/>
        <end position="277"/>
    </location>
</feature>
<evidence type="ECO:0000256" key="1">
    <source>
        <dbReference type="ARBA" id="ARBA00023224"/>
    </source>
</evidence>
<dbReference type="OrthoDB" id="5292010at2"/>
<gene>
    <name evidence="5" type="ORF">GRI47_04885</name>
</gene>
<reference evidence="5 6" key="1">
    <citation type="submission" date="2019-12" db="EMBL/GenBank/DDBJ databases">
        <title>Genomic-based taxomic classification of the family Erythrobacteraceae.</title>
        <authorList>
            <person name="Xu L."/>
        </authorList>
    </citation>
    <scope>NUCLEOTIDE SEQUENCE [LARGE SCALE GENOMIC DNA]</scope>
    <source>
        <strain evidence="5 6">JCM 17468</strain>
    </source>
</reference>
<keyword evidence="6" id="KW-1185">Reference proteome</keyword>
<dbReference type="GO" id="GO:0016020">
    <property type="term" value="C:membrane"/>
    <property type="evidence" value="ECO:0007669"/>
    <property type="project" value="InterPro"/>
</dbReference>
<evidence type="ECO:0000256" key="2">
    <source>
        <dbReference type="PROSITE-ProRule" id="PRU00284"/>
    </source>
</evidence>
<keyword evidence="1 2" id="KW-0807">Transducer</keyword>
<dbReference type="SMART" id="SM00283">
    <property type="entry name" value="MA"/>
    <property type="match status" value="1"/>
</dbReference>
<dbReference type="Pfam" id="PF00015">
    <property type="entry name" value="MCPsignal"/>
    <property type="match status" value="1"/>
</dbReference>